<proteinExistence type="inferred from homology"/>
<keyword evidence="4" id="KW-0732">Signal</keyword>
<dbReference type="STRING" id="1612624.ADU59_02165"/>
<name>A0A1C7P6J1_9HYPH</name>
<dbReference type="Gene3D" id="3.40.190.10">
    <property type="entry name" value="Periplasmic binding protein-like II"/>
    <property type="match status" value="2"/>
</dbReference>
<comment type="subcellular location">
    <subcellularLocation>
        <location evidence="1">Periplasm</location>
    </subcellularLocation>
</comment>
<dbReference type="InterPro" id="IPR006311">
    <property type="entry name" value="TAT_signal"/>
</dbReference>
<feature type="signal peptide" evidence="4">
    <location>
        <begin position="1"/>
        <end position="37"/>
    </location>
</feature>
<dbReference type="AlphaFoldDB" id="A0A1C7P6J1"/>
<organism evidence="5 6">
    <name type="scientific">Pararhizobium polonicum</name>
    <dbReference type="NCBI Taxonomy" id="1612624"/>
    <lineage>
        <taxon>Bacteria</taxon>
        <taxon>Pseudomonadati</taxon>
        <taxon>Pseudomonadota</taxon>
        <taxon>Alphaproteobacteria</taxon>
        <taxon>Hyphomicrobiales</taxon>
        <taxon>Rhizobiaceae</taxon>
        <taxon>Rhizobium/Agrobacterium group</taxon>
        <taxon>Pararhizobium</taxon>
    </lineage>
</organism>
<dbReference type="InterPro" id="IPR050490">
    <property type="entry name" value="Bact_solute-bd_prot1"/>
</dbReference>
<evidence type="ECO:0000256" key="4">
    <source>
        <dbReference type="SAM" id="SignalP"/>
    </source>
</evidence>
<comment type="similarity">
    <text evidence="2">Belongs to the bacterial solute-binding protein 1 family.</text>
</comment>
<keyword evidence="3" id="KW-0574">Periplasm</keyword>
<gene>
    <name evidence="5" type="ORF">ADU59_02165</name>
</gene>
<evidence type="ECO:0000256" key="3">
    <source>
        <dbReference type="ARBA" id="ARBA00022764"/>
    </source>
</evidence>
<feature type="chain" id="PRO_5008890297" evidence="4">
    <location>
        <begin position="38"/>
        <end position="423"/>
    </location>
</feature>
<dbReference type="InterPro" id="IPR006059">
    <property type="entry name" value="SBP"/>
</dbReference>
<dbReference type="PANTHER" id="PTHR43649:SF12">
    <property type="entry name" value="DIACETYLCHITOBIOSE BINDING PROTEIN DASA"/>
    <property type="match status" value="1"/>
</dbReference>
<dbReference type="PATRIC" id="fig|1612624.7.peg.451"/>
<dbReference type="EMBL" id="LGLV01000004">
    <property type="protein sequence ID" value="OBZ96586.1"/>
    <property type="molecule type" value="Genomic_DNA"/>
</dbReference>
<evidence type="ECO:0000256" key="2">
    <source>
        <dbReference type="ARBA" id="ARBA00008520"/>
    </source>
</evidence>
<accession>A0A1C7P6J1</accession>
<comment type="caution">
    <text evidence="5">The sequence shown here is derived from an EMBL/GenBank/DDBJ whole genome shotgun (WGS) entry which is preliminary data.</text>
</comment>
<dbReference type="Proteomes" id="UP000093111">
    <property type="component" value="Unassembled WGS sequence"/>
</dbReference>
<keyword evidence="6" id="KW-1185">Reference proteome</keyword>
<dbReference type="PANTHER" id="PTHR43649">
    <property type="entry name" value="ARABINOSE-BINDING PROTEIN-RELATED"/>
    <property type="match status" value="1"/>
</dbReference>
<evidence type="ECO:0000313" key="5">
    <source>
        <dbReference type="EMBL" id="OBZ96586.1"/>
    </source>
</evidence>
<dbReference type="RefSeq" id="WP_068951239.1">
    <property type="nucleotide sequence ID" value="NZ_LGLV01000004.1"/>
</dbReference>
<evidence type="ECO:0000256" key="1">
    <source>
        <dbReference type="ARBA" id="ARBA00004418"/>
    </source>
</evidence>
<protein>
    <submittedName>
        <fullName evidence="5">ABC transporter substrate-binding protein</fullName>
    </submittedName>
</protein>
<dbReference type="PROSITE" id="PS51318">
    <property type="entry name" value="TAT"/>
    <property type="match status" value="1"/>
</dbReference>
<dbReference type="Pfam" id="PF01547">
    <property type="entry name" value="SBP_bac_1"/>
    <property type="match status" value="1"/>
</dbReference>
<evidence type="ECO:0000313" key="6">
    <source>
        <dbReference type="Proteomes" id="UP000093111"/>
    </source>
</evidence>
<dbReference type="SUPFAM" id="SSF53850">
    <property type="entry name" value="Periplasmic binding protein-like II"/>
    <property type="match status" value="1"/>
</dbReference>
<reference evidence="5 6" key="1">
    <citation type="journal article" date="2016" name="Syst. Appl. Microbiol.">
        <title>Pararhizobium polonicum sp. nov. isolated from tumors on stone fruit rootstocks.</title>
        <authorList>
            <person name="Pulawska J."/>
            <person name="Kuzmanovic N."/>
            <person name="Willems A."/>
            <person name="Pothier J.F."/>
        </authorList>
    </citation>
    <scope>NUCLEOTIDE SEQUENCE [LARGE SCALE GENOMIC DNA]</scope>
    <source>
        <strain evidence="5 6">F5.1</strain>
    </source>
</reference>
<sequence>MTFRWIEQASTRRTFLKAAGGVSAAALTTGFSTPALAQSAEVTVIAAESNAKALEILRRIGADFEKQSGTKVVINNMDHEAHKTAIRNYLVAGAPDVCFWFSGNRMKAFVNRGLFDDISDLVEKEKYKDVLGATIGAVTVDGKQYGLPTGGTMWGMFYRKDVFDEHGLTVPTNWDEFLAYGKKSKDAGLTPIAIGTKELWPAAGWFDQMNLRINGLDKHFALMNGEMAYTDATLKPVFDHWEELIKQGFFTPDHTSFGWQEAGAFLAQKKAGMMNLGAFVKYAFPEQDVGQLTFAPFPKIEGIDRYEEFSVNSVHIPANAKNKVGAREFLAFFYQPENFSAYLEPGGNVPPRNDLPASKDPLVNAAVENLKTVAGTSQYYDRDTDPDMAQAGLTGFQEFMAKPERRDAILQRLEGTRRRIFKI</sequence>
<dbReference type="OrthoDB" id="2509690at2"/>
<dbReference type="GO" id="GO:0042597">
    <property type="term" value="C:periplasmic space"/>
    <property type="evidence" value="ECO:0007669"/>
    <property type="project" value="UniProtKB-SubCell"/>
</dbReference>